<gene>
    <name evidence="2" type="primary">LOC115435407</name>
</gene>
<dbReference type="GeneID" id="115435407"/>
<dbReference type="Proteomes" id="UP000472271">
    <property type="component" value="Chromosome 16"/>
</dbReference>
<keyword evidence="3" id="KW-1185">Reference proteome</keyword>
<sequence>MSHSEDSFHTYSSLLNTNAEDEALAIEQAIRAAINTVSNLILRTNNRKQQEYERMVADRDREIKRLECKLEKSESEIKMLRLEIQSRMAEDEESGRCSLNKQRKTDPDQQHKASAQRVHGGVGMTTPPQTSTSHKAFPHQPLSTRRHSEDAEEETGRPALRWDASVVKEEPADLQMDIKWEMCELRERQPQESAQSSQQQPGGKDVSGRVDADSGCLSNEETTPLSFSDLSWKDVRMLHPFAQSKPPGASLRKAKNLWINRLEIPWDKFPTSLTQAMSRGVRANPSDRRQMVRAVVHAMQEHTPNPSRAACVEVARMIVSQYPLTFADTTEEGGQSGICHYSLANQFKTRIENVNRNNSGDRIRKPKTVIEGGDGGVAAKTARSQVDSYGCINWQPQVLPDGETFDTLENRRKDMLATFQSAGPRAGDTSQVDESMRLTYIYQRHMINRFPPPSISDVQEQWPFLFTRRGLCAHFKTLTGIDISQRLGDALHTEGRRIIQFFQRQTHNADIQTLLQGLETEDATSRLNQSNITTVLLLMKHFLEKEDSMFILADPSATSASIQKDMTLPATPRLIMLGDTFLSATKWMVSIEGKVAYVLDEGLNFADCLSVFFGCFYVFNLEYQEPACATLEFIQRFFVRINPEEGTKCSARTGVSRKTGELVKRKTSGINNRVSTFLRQLAACEQSDVNK</sequence>
<dbReference type="PANTHER" id="PTHR31025">
    <property type="entry name" value="SI:CH211-196P9.1-RELATED"/>
    <property type="match status" value="1"/>
</dbReference>
<feature type="compositionally biased region" description="Low complexity" evidence="1">
    <location>
        <begin position="191"/>
        <end position="201"/>
    </location>
</feature>
<dbReference type="Ensembl" id="ENSSORT00005026440.1">
    <property type="protein sequence ID" value="ENSSORP00005025674.1"/>
    <property type="gene ID" value="ENSSORG00005012350.1"/>
</dbReference>
<dbReference type="RefSeq" id="XP_030013648.1">
    <property type="nucleotide sequence ID" value="XM_030157788.1"/>
</dbReference>
<feature type="region of interest" description="Disordered" evidence="1">
    <location>
        <begin position="187"/>
        <end position="223"/>
    </location>
</feature>
<accession>A0A673A8Y6</accession>
<evidence type="ECO:0000313" key="3">
    <source>
        <dbReference type="Proteomes" id="UP000472271"/>
    </source>
</evidence>
<evidence type="ECO:0000313" key="2">
    <source>
        <dbReference type="Ensembl" id="ENSSORP00005025674.1"/>
    </source>
</evidence>
<organism evidence="2 3">
    <name type="scientific">Sphaeramia orbicularis</name>
    <name type="common">orbiculate cardinalfish</name>
    <dbReference type="NCBI Taxonomy" id="375764"/>
    <lineage>
        <taxon>Eukaryota</taxon>
        <taxon>Metazoa</taxon>
        <taxon>Chordata</taxon>
        <taxon>Craniata</taxon>
        <taxon>Vertebrata</taxon>
        <taxon>Euteleostomi</taxon>
        <taxon>Actinopterygii</taxon>
        <taxon>Neopterygii</taxon>
        <taxon>Teleostei</taxon>
        <taxon>Neoteleostei</taxon>
        <taxon>Acanthomorphata</taxon>
        <taxon>Gobiaria</taxon>
        <taxon>Kurtiformes</taxon>
        <taxon>Apogonoidei</taxon>
        <taxon>Apogonidae</taxon>
        <taxon>Apogoninae</taxon>
        <taxon>Sphaeramia</taxon>
    </lineage>
</organism>
<name>A0A673A8Y6_9TELE</name>
<dbReference type="InParanoid" id="A0A673A8Y6"/>
<dbReference type="PANTHER" id="PTHR31025:SF30">
    <property type="entry name" value="SI:DKEY-15H8.17"/>
    <property type="match status" value="1"/>
</dbReference>
<dbReference type="OrthoDB" id="8838209at2759"/>
<evidence type="ECO:0000256" key="1">
    <source>
        <dbReference type="SAM" id="MobiDB-lite"/>
    </source>
</evidence>
<feature type="region of interest" description="Disordered" evidence="1">
    <location>
        <begin position="88"/>
        <end position="164"/>
    </location>
</feature>
<reference evidence="2" key="3">
    <citation type="submission" date="2025-09" db="UniProtKB">
        <authorList>
            <consortium name="Ensembl"/>
        </authorList>
    </citation>
    <scope>IDENTIFICATION</scope>
</reference>
<protein>
    <submittedName>
        <fullName evidence="2">Uncharacterized LOC115435407</fullName>
    </submittedName>
</protein>
<reference evidence="2" key="2">
    <citation type="submission" date="2025-08" db="UniProtKB">
        <authorList>
            <consortium name="Ensembl"/>
        </authorList>
    </citation>
    <scope>IDENTIFICATION</scope>
</reference>
<dbReference type="AlphaFoldDB" id="A0A673A8Y6"/>
<reference evidence="2" key="1">
    <citation type="submission" date="2019-06" db="EMBL/GenBank/DDBJ databases">
        <authorList>
            <consortium name="Wellcome Sanger Institute Data Sharing"/>
        </authorList>
    </citation>
    <scope>NUCLEOTIDE SEQUENCE [LARGE SCALE GENOMIC DNA]</scope>
</reference>
<proteinExistence type="predicted"/>